<protein>
    <submittedName>
        <fullName evidence="1">Uncharacterized protein</fullName>
    </submittedName>
</protein>
<dbReference type="EMBL" id="BT143386">
    <property type="protein sequence ID" value="AFK43180.1"/>
    <property type="molecule type" value="mRNA"/>
</dbReference>
<dbReference type="ExpressionAtlas" id="I3SSD8">
    <property type="expression patterns" value="differential"/>
</dbReference>
<accession>I3SSD8</accession>
<proteinExistence type="evidence at transcript level"/>
<name>I3SSD8_MEDTR</name>
<organism evidence="1">
    <name type="scientific">Medicago truncatula</name>
    <name type="common">Barrel medic</name>
    <name type="synonym">Medicago tribuloides</name>
    <dbReference type="NCBI Taxonomy" id="3880"/>
    <lineage>
        <taxon>Eukaryota</taxon>
        <taxon>Viridiplantae</taxon>
        <taxon>Streptophyta</taxon>
        <taxon>Embryophyta</taxon>
        <taxon>Tracheophyta</taxon>
        <taxon>Spermatophyta</taxon>
        <taxon>Magnoliopsida</taxon>
        <taxon>eudicotyledons</taxon>
        <taxon>Gunneridae</taxon>
        <taxon>Pentapetalae</taxon>
        <taxon>rosids</taxon>
        <taxon>fabids</taxon>
        <taxon>Fabales</taxon>
        <taxon>Fabaceae</taxon>
        <taxon>Papilionoideae</taxon>
        <taxon>50 kb inversion clade</taxon>
        <taxon>NPAAA clade</taxon>
        <taxon>Hologalegina</taxon>
        <taxon>IRL clade</taxon>
        <taxon>Trifolieae</taxon>
        <taxon>Medicago</taxon>
    </lineage>
</organism>
<dbReference type="PANTHER" id="PTHR33670:SF1">
    <property type="entry name" value="OS09G0416300 PROTEIN"/>
    <property type="match status" value="1"/>
</dbReference>
<dbReference type="PANTHER" id="PTHR33670">
    <property type="entry name" value="SPLICING FACTOR, PROLINE- AND GLUTAMINE-RICH-LIKE"/>
    <property type="match status" value="1"/>
</dbReference>
<sequence length="148" mass="16214">MGTQVLYPQDYFITPTPAPFSHRSNRYGYNNRAVTSRYHRKPVTRPGLKKPVAVSSYQPEASAVLKRSSVDDSVTGKSSGLAVEKVTILRRSKSLDSAKIDTYAGSAAFGLSPSPSALPLPSFLMKKQLAVTVDDSATRDLRRLLRLN</sequence>
<dbReference type="AlphaFoldDB" id="I3SSD8"/>
<evidence type="ECO:0000313" key="1">
    <source>
        <dbReference type="EMBL" id="AFK43180.1"/>
    </source>
</evidence>
<reference evidence="1" key="1">
    <citation type="submission" date="2012-05" db="EMBL/GenBank/DDBJ databases">
        <authorList>
            <person name="Krishnakumar V."/>
            <person name="Cheung F."/>
            <person name="Xiao Y."/>
            <person name="Chan A."/>
            <person name="Moskal W.A."/>
            <person name="Town C.D."/>
        </authorList>
    </citation>
    <scope>NUCLEOTIDE SEQUENCE</scope>
</reference>